<organism evidence="2 3">
    <name type="scientific">Weissella bombi</name>
    <dbReference type="NCBI Taxonomy" id="1505725"/>
    <lineage>
        <taxon>Bacteria</taxon>
        <taxon>Bacillati</taxon>
        <taxon>Bacillota</taxon>
        <taxon>Bacilli</taxon>
        <taxon>Lactobacillales</taxon>
        <taxon>Lactobacillaceae</taxon>
        <taxon>Weissella</taxon>
    </lineage>
</organism>
<protein>
    <recommendedName>
        <fullName evidence="1">HTH cro/C1-type domain-containing protein</fullName>
    </recommendedName>
</protein>
<keyword evidence="3" id="KW-1185">Reference proteome</keyword>
<evidence type="ECO:0000313" key="3">
    <source>
        <dbReference type="Proteomes" id="UP000199268"/>
    </source>
</evidence>
<dbReference type="AlphaFoldDB" id="A0A1C3ZHG9"/>
<dbReference type="RefSeq" id="WP_092461478.1">
    <property type="nucleotide sequence ID" value="NZ_BJEE01000001.1"/>
</dbReference>
<dbReference type="GO" id="GO:0003677">
    <property type="term" value="F:DNA binding"/>
    <property type="evidence" value="ECO:0007669"/>
    <property type="project" value="InterPro"/>
</dbReference>
<sequence length="322" mass="37226">MEKNRVPAEAVRNALIHFIKKRNISIPRILESVDISRSRLYDYLKGNGRVSATTFVNLLTTIDVSYDELLLHIYLTQPELVDVTIKELGLDLHSYTKTPNEDMVYQVLALFEETHNTRLLLNVVRAINSQVIDLGQRYRLVEIARPTIVKFLKNRELYSSTDMLLFANIIRHVPYDTVKKMVSEMTGQVEQMIALEGYGLVEMDHFAPAAVWNVALLNFQMLLLALENGDTENVSATMSYIEENRFPDYGSYFTFVKKLTEVLKLTLDGQEDEAKKLWEATVKALNFMVDDRFWPTFTYLSQQSYQEFIKPVLDYQNVINAD</sequence>
<accession>A0A1C3ZHG9</accession>
<reference evidence="3" key="1">
    <citation type="submission" date="2016-08" db="EMBL/GenBank/DDBJ databases">
        <authorList>
            <person name="Varghese N."/>
            <person name="Submissions Spin"/>
        </authorList>
    </citation>
    <scope>NUCLEOTIDE SEQUENCE [LARGE SCALE GENOMIC DNA]</scope>
    <source>
        <strain evidence="3">R-53094</strain>
    </source>
</reference>
<proteinExistence type="predicted"/>
<evidence type="ECO:0000259" key="1">
    <source>
        <dbReference type="PROSITE" id="PS50943"/>
    </source>
</evidence>
<dbReference type="EMBL" id="FMAO01000002">
    <property type="protein sequence ID" value="SCB81801.1"/>
    <property type="molecule type" value="Genomic_DNA"/>
</dbReference>
<dbReference type="PROSITE" id="PS50943">
    <property type="entry name" value="HTH_CROC1"/>
    <property type="match status" value="1"/>
</dbReference>
<dbReference type="InterPro" id="IPR001387">
    <property type="entry name" value="Cro/C1-type_HTH"/>
</dbReference>
<dbReference type="CDD" id="cd00093">
    <property type="entry name" value="HTH_XRE"/>
    <property type="match status" value="1"/>
</dbReference>
<name>A0A1C3ZHG9_9LACO</name>
<dbReference type="InterPro" id="IPR010982">
    <property type="entry name" value="Lambda_DNA-bd_dom_sf"/>
</dbReference>
<feature type="domain" description="HTH cro/C1-type" evidence="1">
    <location>
        <begin position="34"/>
        <end position="69"/>
    </location>
</feature>
<dbReference type="OrthoDB" id="2145518at2"/>
<dbReference type="Proteomes" id="UP000199268">
    <property type="component" value="Unassembled WGS sequence"/>
</dbReference>
<gene>
    <name evidence="2" type="ORF">GA0061074_1028</name>
</gene>
<dbReference type="SUPFAM" id="SSF47413">
    <property type="entry name" value="lambda repressor-like DNA-binding domains"/>
    <property type="match status" value="1"/>
</dbReference>
<evidence type="ECO:0000313" key="2">
    <source>
        <dbReference type="EMBL" id="SCB81801.1"/>
    </source>
</evidence>